<feature type="compositionally biased region" description="Low complexity" evidence="1">
    <location>
        <begin position="79"/>
        <end position="96"/>
    </location>
</feature>
<proteinExistence type="predicted"/>
<feature type="compositionally biased region" description="Low complexity" evidence="1">
    <location>
        <begin position="193"/>
        <end position="218"/>
    </location>
</feature>
<evidence type="ECO:0000313" key="2">
    <source>
        <dbReference type="EMBL" id="KAJ1172676.1"/>
    </source>
</evidence>
<protein>
    <submittedName>
        <fullName evidence="2">Uncharacterized protein</fullName>
    </submittedName>
</protein>
<evidence type="ECO:0000313" key="3">
    <source>
        <dbReference type="Proteomes" id="UP001066276"/>
    </source>
</evidence>
<dbReference type="EMBL" id="JANPWB010000007">
    <property type="protein sequence ID" value="KAJ1172676.1"/>
    <property type="molecule type" value="Genomic_DNA"/>
</dbReference>
<name>A0AAV7T9C9_PLEWA</name>
<gene>
    <name evidence="2" type="ORF">NDU88_004520</name>
</gene>
<sequence length="386" mass="39922">MDGPACPGVDNSPLATARAAWLGGALCTITWDPVVCCWCFMWLRALNEAAAFSVNASGGRTTPSAAGGEQSGGPQPKHSAQVASSVPSSPGARSDSQLQTAARADTFVLSARAAPHLETTVSRGPVTAHTVAKSPEVLLFPRELPVPQVSEAPASGVALGVLLPCCRPSGFRSLSPCRSAPIPSLRALSPRPRAASTRSLGSGRGSRSQRAASISSSGPRERSATSLLQGARGSTPASPGLQAPGARSDSRAPDGVHAVRGALLAASLSSRSRSNSRLRGRVQSAGSQGHPCTYLGSSSPLRRRGTGPRVPTSDAAFGAAAPCHLHGVPRVRSRLIRFIKPPLLRFESRGSGMPPRSPLIESDYPDAVRSSRSSRLPCLAAWPRPL</sequence>
<reference evidence="2" key="1">
    <citation type="journal article" date="2022" name="bioRxiv">
        <title>Sequencing and chromosome-scale assembly of the giantPleurodeles waltlgenome.</title>
        <authorList>
            <person name="Brown T."/>
            <person name="Elewa A."/>
            <person name="Iarovenko S."/>
            <person name="Subramanian E."/>
            <person name="Araus A.J."/>
            <person name="Petzold A."/>
            <person name="Susuki M."/>
            <person name="Suzuki K.-i.T."/>
            <person name="Hayashi T."/>
            <person name="Toyoda A."/>
            <person name="Oliveira C."/>
            <person name="Osipova E."/>
            <person name="Leigh N.D."/>
            <person name="Simon A."/>
            <person name="Yun M.H."/>
        </authorList>
    </citation>
    <scope>NUCLEOTIDE SEQUENCE</scope>
    <source>
        <strain evidence="2">20211129_DDA</strain>
        <tissue evidence="2">Liver</tissue>
    </source>
</reference>
<feature type="region of interest" description="Disordered" evidence="1">
    <location>
        <begin position="181"/>
        <end position="253"/>
    </location>
</feature>
<dbReference type="AlphaFoldDB" id="A0AAV7T9C9"/>
<feature type="region of interest" description="Disordered" evidence="1">
    <location>
        <begin position="58"/>
        <end position="99"/>
    </location>
</feature>
<dbReference type="Proteomes" id="UP001066276">
    <property type="component" value="Chromosome 4_1"/>
</dbReference>
<evidence type="ECO:0000256" key="1">
    <source>
        <dbReference type="SAM" id="MobiDB-lite"/>
    </source>
</evidence>
<keyword evidence="3" id="KW-1185">Reference proteome</keyword>
<organism evidence="2 3">
    <name type="scientific">Pleurodeles waltl</name>
    <name type="common">Iberian ribbed newt</name>
    <dbReference type="NCBI Taxonomy" id="8319"/>
    <lineage>
        <taxon>Eukaryota</taxon>
        <taxon>Metazoa</taxon>
        <taxon>Chordata</taxon>
        <taxon>Craniata</taxon>
        <taxon>Vertebrata</taxon>
        <taxon>Euteleostomi</taxon>
        <taxon>Amphibia</taxon>
        <taxon>Batrachia</taxon>
        <taxon>Caudata</taxon>
        <taxon>Salamandroidea</taxon>
        <taxon>Salamandridae</taxon>
        <taxon>Pleurodelinae</taxon>
        <taxon>Pleurodeles</taxon>
    </lineage>
</organism>
<feature type="region of interest" description="Disordered" evidence="1">
    <location>
        <begin position="268"/>
        <end position="310"/>
    </location>
</feature>
<comment type="caution">
    <text evidence="2">The sequence shown here is derived from an EMBL/GenBank/DDBJ whole genome shotgun (WGS) entry which is preliminary data.</text>
</comment>
<accession>A0AAV7T9C9</accession>